<evidence type="ECO:0000313" key="3">
    <source>
        <dbReference type="EMBL" id="KAH7159421.1"/>
    </source>
</evidence>
<evidence type="ECO:0000256" key="1">
    <source>
        <dbReference type="ARBA" id="ARBA00022801"/>
    </source>
</evidence>
<keyword evidence="1 3" id="KW-0378">Hydrolase</keyword>
<dbReference type="GO" id="GO:0016787">
    <property type="term" value="F:hydrolase activity"/>
    <property type="evidence" value="ECO:0007669"/>
    <property type="project" value="UniProtKB-KW"/>
</dbReference>
<reference evidence="3" key="1">
    <citation type="journal article" date="2021" name="Nat. Commun.">
        <title>Genetic determinants of endophytism in the Arabidopsis root mycobiome.</title>
        <authorList>
            <person name="Mesny F."/>
            <person name="Miyauchi S."/>
            <person name="Thiergart T."/>
            <person name="Pickel B."/>
            <person name="Atanasova L."/>
            <person name="Karlsson M."/>
            <person name="Huettel B."/>
            <person name="Barry K.W."/>
            <person name="Haridas S."/>
            <person name="Chen C."/>
            <person name="Bauer D."/>
            <person name="Andreopoulos W."/>
            <person name="Pangilinan J."/>
            <person name="LaButti K."/>
            <person name="Riley R."/>
            <person name="Lipzen A."/>
            <person name="Clum A."/>
            <person name="Drula E."/>
            <person name="Henrissat B."/>
            <person name="Kohler A."/>
            <person name="Grigoriev I.V."/>
            <person name="Martin F.M."/>
            <person name="Hacquard S."/>
        </authorList>
    </citation>
    <scope>NUCLEOTIDE SEQUENCE</scope>
    <source>
        <strain evidence="3">MPI-CAGE-AT-0021</strain>
    </source>
</reference>
<dbReference type="Gene3D" id="3.40.50.1820">
    <property type="entry name" value="alpha/beta hydrolase"/>
    <property type="match status" value="1"/>
</dbReference>
<dbReference type="Pfam" id="PF07859">
    <property type="entry name" value="Abhydrolase_3"/>
    <property type="match status" value="1"/>
</dbReference>
<dbReference type="SUPFAM" id="SSF53474">
    <property type="entry name" value="alpha/beta-Hydrolases"/>
    <property type="match status" value="1"/>
</dbReference>
<accession>A0A9P9FCQ7</accession>
<evidence type="ECO:0000313" key="4">
    <source>
        <dbReference type="Proteomes" id="UP000717696"/>
    </source>
</evidence>
<sequence length="263" mass="29116">MAQFNPNDFSRFDNFDILTTTYKIVLGHDIACHVLIPKSLVERAQDQDKSTGLQPIIFRIHGGGFVSGSSLFPDFFAPWHLELAFRNNAVIVSCDYRLAPEATIEDVDSFLKWIHTELPSFVSGRTNVQVDVTRIMMAGDSAGGYLSLLVGLNHSSELRAVSAAYPLNAKYAELFPLGRRDLYLLDKVEDGARFPRGGVFVWHGKADTVVPVEGSLKLAEKLKELDTDLLLTLAVREGEHGFDATSSIDEQWMKDGLEGLVSV</sequence>
<dbReference type="AlphaFoldDB" id="A0A9P9FCQ7"/>
<dbReference type="InterPro" id="IPR050300">
    <property type="entry name" value="GDXG_lipolytic_enzyme"/>
</dbReference>
<dbReference type="OrthoDB" id="19653at2759"/>
<keyword evidence="4" id="KW-1185">Reference proteome</keyword>
<protein>
    <submittedName>
        <fullName evidence="3">Alpha/Beta hydrolase protein</fullName>
    </submittedName>
</protein>
<evidence type="ECO:0000259" key="2">
    <source>
        <dbReference type="Pfam" id="PF07859"/>
    </source>
</evidence>
<dbReference type="Proteomes" id="UP000717696">
    <property type="component" value="Unassembled WGS sequence"/>
</dbReference>
<dbReference type="PANTHER" id="PTHR48081">
    <property type="entry name" value="AB HYDROLASE SUPERFAMILY PROTEIN C4A8.06C"/>
    <property type="match status" value="1"/>
</dbReference>
<gene>
    <name evidence="3" type="ORF">B0J13DRAFT_642710</name>
</gene>
<proteinExistence type="predicted"/>
<dbReference type="InterPro" id="IPR013094">
    <property type="entry name" value="AB_hydrolase_3"/>
</dbReference>
<feature type="domain" description="Alpha/beta hydrolase fold-3" evidence="2">
    <location>
        <begin position="58"/>
        <end position="167"/>
    </location>
</feature>
<dbReference type="PANTHER" id="PTHR48081:SF3">
    <property type="entry name" value="ALPHA_BETA HYDROLASE FOLD-3 DOMAIN-CONTAINING PROTEIN"/>
    <property type="match status" value="1"/>
</dbReference>
<comment type="caution">
    <text evidence="3">The sequence shown here is derived from an EMBL/GenBank/DDBJ whole genome shotgun (WGS) entry which is preliminary data.</text>
</comment>
<name>A0A9P9FCQ7_9HYPO</name>
<dbReference type="EMBL" id="JAGMUU010000002">
    <property type="protein sequence ID" value="KAH7159421.1"/>
    <property type="molecule type" value="Genomic_DNA"/>
</dbReference>
<dbReference type="InterPro" id="IPR029058">
    <property type="entry name" value="AB_hydrolase_fold"/>
</dbReference>
<organism evidence="3 4">
    <name type="scientific">Dactylonectria estremocensis</name>
    <dbReference type="NCBI Taxonomy" id="1079267"/>
    <lineage>
        <taxon>Eukaryota</taxon>
        <taxon>Fungi</taxon>
        <taxon>Dikarya</taxon>
        <taxon>Ascomycota</taxon>
        <taxon>Pezizomycotina</taxon>
        <taxon>Sordariomycetes</taxon>
        <taxon>Hypocreomycetidae</taxon>
        <taxon>Hypocreales</taxon>
        <taxon>Nectriaceae</taxon>
        <taxon>Dactylonectria</taxon>
    </lineage>
</organism>